<dbReference type="Proteomes" id="UP000010552">
    <property type="component" value="Unassembled WGS sequence"/>
</dbReference>
<gene>
    <name evidence="2" type="ORF">PAL_GLEAN10008563</name>
</gene>
<protein>
    <submittedName>
        <fullName evidence="2">Uncharacterized protein</fullName>
    </submittedName>
</protein>
<name>L5KY12_PTEAL</name>
<feature type="region of interest" description="Disordered" evidence="1">
    <location>
        <begin position="1"/>
        <end position="30"/>
    </location>
</feature>
<accession>L5KY12</accession>
<evidence type="ECO:0000256" key="1">
    <source>
        <dbReference type="SAM" id="MobiDB-lite"/>
    </source>
</evidence>
<evidence type="ECO:0000313" key="2">
    <source>
        <dbReference type="EMBL" id="ELK15703.1"/>
    </source>
</evidence>
<keyword evidence="3" id="KW-1185">Reference proteome</keyword>
<dbReference type="InParanoid" id="L5KY12"/>
<dbReference type="AlphaFoldDB" id="L5KY12"/>
<sequence length="72" mass="7756">MHGSLRTGAAGTTRPAGQPACGDSRVSARDWGWGRTAGADLAGAEGDPGHYYEVAAERMRRMRQQAPRQEEE</sequence>
<reference evidence="3" key="1">
    <citation type="journal article" date="2013" name="Science">
        <title>Comparative analysis of bat genomes provides insight into the evolution of flight and immunity.</title>
        <authorList>
            <person name="Zhang G."/>
            <person name="Cowled C."/>
            <person name="Shi Z."/>
            <person name="Huang Z."/>
            <person name="Bishop-Lilly K.A."/>
            <person name="Fang X."/>
            <person name="Wynne J.W."/>
            <person name="Xiong Z."/>
            <person name="Baker M.L."/>
            <person name="Zhao W."/>
            <person name="Tachedjian M."/>
            <person name="Zhu Y."/>
            <person name="Zhou P."/>
            <person name="Jiang X."/>
            <person name="Ng J."/>
            <person name="Yang L."/>
            <person name="Wu L."/>
            <person name="Xiao J."/>
            <person name="Feng Y."/>
            <person name="Chen Y."/>
            <person name="Sun X."/>
            <person name="Zhang Y."/>
            <person name="Marsh G.A."/>
            <person name="Crameri G."/>
            <person name="Broder C.C."/>
            <person name="Frey K.G."/>
            <person name="Wang L.F."/>
            <person name="Wang J."/>
        </authorList>
    </citation>
    <scope>NUCLEOTIDE SEQUENCE [LARGE SCALE GENOMIC DNA]</scope>
</reference>
<proteinExistence type="predicted"/>
<evidence type="ECO:0000313" key="3">
    <source>
        <dbReference type="Proteomes" id="UP000010552"/>
    </source>
</evidence>
<dbReference type="EMBL" id="KB030531">
    <property type="protein sequence ID" value="ELK15703.1"/>
    <property type="molecule type" value="Genomic_DNA"/>
</dbReference>
<organism evidence="2 3">
    <name type="scientific">Pteropus alecto</name>
    <name type="common">Black flying fox</name>
    <dbReference type="NCBI Taxonomy" id="9402"/>
    <lineage>
        <taxon>Eukaryota</taxon>
        <taxon>Metazoa</taxon>
        <taxon>Chordata</taxon>
        <taxon>Craniata</taxon>
        <taxon>Vertebrata</taxon>
        <taxon>Euteleostomi</taxon>
        <taxon>Mammalia</taxon>
        <taxon>Eutheria</taxon>
        <taxon>Laurasiatheria</taxon>
        <taxon>Chiroptera</taxon>
        <taxon>Yinpterochiroptera</taxon>
        <taxon>Pteropodoidea</taxon>
        <taxon>Pteropodidae</taxon>
        <taxon>Pteropodinae</taxon>
        <taxon>Pteropus</taxon>
    </lineage>
</organism>